<gene>
    <name evidence="1" type="ORF">SFSGTM_26120</name>
</gene>
<dbReference type="KEGG" id="sniv:SFSGTM_26120"/>
<dbReference type="RefSeq" id="WP_162085618.1">
    <property type="nucleotide sequence ID" value="NZ_AP021881.1"/>
</dbReference>
<evidence type="ECO:0000313" key="1">
    <source>
        <dbReference type="EMBL" id="BBP01904.1"/>
    </source>
</evidence>
<sequence length="203" mass="22774">MQIDSIRNQVAQLAAQLIHEHGIQDYALAKRKAAKQLGIADAHHLPSNPEITQALQAYQALFHADYHPTLLAEFTALAIETMQMLRAFNPYITGAILNGTATKHSDIQIELFTDNEKEVELYLLNNHIQFKQDQRQIKYKGANKQIPCFVIAADACDIYVSVHSPSQIRNTPRDIPKEALKRASLNHFINLQDCSQTATSSAK</sequence>
<organism evidence="1 2">
    <name type="scientific">Sulfuriferula nivalis</name>
    <dbReference type="NCBI Taxonomy" id="2675298"/>
    <lineage>
        <taxon>Bacteria</taxon>
        <taxon>Pseudomonadati</taxon>
        <taxon>Pseudomonadota</taxon>
        <taxon>Betaproteobacteria</taxon>
        <taxon>Nitrosomonadales</taxon>
        <taxon>Sulfuricellaceae</taxon>
        <taxon>Sulfuriferula</taxon>
    </lineage>
</organism>
<reference evidence="2" key="1">
    <citation type="submission" date="2019-11" db="EMBL/GenBank/DDBJ databases">
        <title>Isolation and characterization of a novel species in the genus Sulfuriferula.</title>
        <authorList>
            <person name="Mochizuki J."/>
            <person name="Kojima H."/>
            <person name="Fukui M."/>
        </authorList>
    </citation>
    <scope>NUCLEOTIDE SEQUENCE [LARGE SCALE GENOMIC DNA]</scope>
    <source>
        <strain evidence="2">SGTM</strain>
    </source>
</reference>
<accession>A0A809RM86</accession>
<dbReference type="AlphaFoldDB" id="A0A809RM86"/>
<proteinExistence type="predicted"/>
<dbReference type="Proteomes" id="UP000463939">
    <property type="component" value="Chromosome"/>
</dbReference>
<evidence type="ECO:0000313" key="2">
    <source>
        <dbReference type="Proteomes" id="UP000463939"/>
    </source>
</evidence>
<keyword evidence="2" id="KW-1185">Reference proteome</keyword>
<evidence type="ECO:0008006" key="3">
    <source>
        <dbReference type="Google" id="ProtNLM"/>
    </source>
</evidence>
<protein>
    <recommendedName>
        <fullName evidence="3">Nucleotidyltransferase</fullName>
    </recommendedName>
</protein>
<dbReference type="EMBL" id="AP021881">
    <property type="protein sequence ID" value="BBP01904.1"/>
    <property type="molecule type" value="Genomic_DNA"/>
</dbReference>
<name>A0A809RM86_9PROT</name>